<dbReference type="InterPro" id="IPR029759">
    <property type="entry name" value="GPX_AS"/>
</dbReference>
<keyword evidence="9" id="KW-1185">Reference proteome</keyword>
<keyword evidence="2 5" id="KW-0575">Peroxidase</keyword>
<gene>
    <name evidence="8" type="ORF">CWI80_06345</name>
</gene>
<evidence type="ECO:0000259" key="7">
    <source>
        <dbReference type="PROSITE" id="PS51352"/>
    </source>
</evidence>
<name>A0A432ZB65_9GAMM</name>
<dbReference type="GO" id="GO:0034599">
    <property type="term" value="P:cellular response to oxidative stress"/>
    <property type="evidence" value="ECO:0007669"/>
    <property type="project" value="TreeGrafter"/>
</dbReference>
<organism evidence="8 9">
    <name type="scientific">Pseudidiomarina sediminum</name>
    <dbReference type="NCBI Taxonomy" id="431675"/>
    <lineage>
        <taxon>Bacteria</taxon>
        <taxon>Pseudomonadati</taxon>
        <taxon>Pseudomonadota</taxon>
        <taxon>Gammaproteobacteria</taxon>
        <taxon>Alteromonadales</taxon>
        <taxon>Idiomarinaceae</taxon>
        <taxon>Pseudidiomarina</taxon>
    </lineage>
</organism>
<evidence type="ECO:0000313" key="9">
    <source>
        <dbReference type="Proteomes" id="UP000287022"/>
    </source>
</evidence>
<evidence type="ECO:0000256" key="3">
    <source>
        <dbReference type="ARBA" id="ARBA00023002"/>
    </source>
</evidence>
<feature type="domain" description="Thioredoxin" evidence="7">
    <location>
        <begin position="17"/>
        <end position="191"/>
    </location>
</feature>
<dbReference type="InterPro" id="IPR036249">
    <property type="entry name" value="Thioredoxin-like_sf"/>
</dbReference>
<dbReference type="PROSITE" id="PS51352">
    <property type="entry name" value="THIOREDOXIN_2"/>
    <property type="match status" value="1"/>
</dbReference>
<dbReference type="Pfam" id="PF00255">
    <property type="entry name" value="GSHPx"/>
    <property type="match status" value="1"/>
</dbReference>
<comment type="caution">
    <text evidence="8">The sequence shown here is derived from an EMBL/GenBank/DDBJ whole genome shotgun (WGS) entry which is preliminary data.</text>
</comment>
<keyword evidence="3 5" id="KW-0560">Oxidoreductase</keyword>
<proteinExistence type="inferred from homology"/>
<sequence>MLLTLAIIAVTSIAAASGVRAAAPTTTVSSTDACLPQFQHEMRALHSKDSHNLCELTRGKVVMVVNTASQCGYTGQFADLEALYQDYKDKDFVILGFPSDSFKQEHADEEKTASVCFVNFGVTFPMMATTPVTGSDANSVFQAVTAASGEAPKWNFHKYIVAADGSEVQSFPSKVIPTDRAITDVIDSYLATAAK</sequence>
<keyword evidence="6" id="KW-0732">Signal</keyword>
<feature type="active site" evidence="4">
    <location>
        <position position="71"/>
    </location>
</feature>
<dbReference type="InterPro" id="IPR013766">
    <property type="entry name" value="Thioredoxin_domain"/>
</dbReference>
<feature type="chain" id="PRO_5019162273" description="Glutathione peroxidase" evidence="6">
    <location>
        <begin position="22"/>
        <end position="195"/>
    </location>
</feature>
<evidence type="ECO:0000256" key="2">
    <source>
        <dbReference type="ARBA" id="ARBA00022559"/>
    </source>
</evidence>
<dbReference type="Gene3D" id="3.40.30.10">
    <property type="entry name" value="Glutaredoxin"/>
    <property type="match status" value="1"/>
</dbReference>
<protein>
    <recommendedName>
        <fullName evidence="5">Glutathione peroxidase</fullName>
    </recommendedName>
</protein>
<dbReference type="PROSITE" id="PS00460">
    <property type="entry name" value="GLUTATHIONE_PEROXID_1"/>
    <property type="match status" value="1"/>
</dbReference>
<reference evidence="9" key="1">
    <citation type="journal article" date="2018" name="Front. Microbiol.">
        <title>Genome-Based Analysis Reveals the Taxonomy and Diversity of the Family Idiomarinaceae.</title>
        <authorList>
            <person name="Liu Y."/>
            <person name="Lai Q."/>
            <person name="Shao Z."/>
        </authorList>
    </citation>
    <scope>NUCLEOTIDE SEQUENCE [LARGE SCALE GENOMIC DNA]</scope>
    <source>
        <strain evidence="9">c121</strain>
    </source>
</reference>
<dbReference type="PANTHER" id="PTHR11592:SF44">
    <property type="entry name" value="GLUTATHIONE PEROXIDASE"/>
    <property type="match status" value="1"/>
</dbReference>
<comment type="similarity">
    <text evidence="1 5">Belongs to the glutathione peroxidase family.</text>
</comment>
<dbReference type="Proteomes" id="UP000287022">
    <property type="component" value="Unassembled WGS sequence"/>
</dbReference>
<feature type="signal peptide" evidence="6">
    <location>
        <begin position="1"/>
        <end position="21"/>
    </location>
</feature>
<dbReference type="PROSITE" id="PS51355">
    <property type="entry name" value="GLUTATHIONE_PEROXID_3"/>
    <property type="match status" value="1"/>
</dbReference>
<evidence type="ECO:0000256" key="6">
    <source>
        <dbReference type="SAM" id="SignalP"/>
    </source>
</evidence>
<dbReference type="GO" id="GO:0004601">
    <property type="term" value="F:peroxidase activity"/>
    <property type="evidence" value="ECO:0007669"/>
    <property type="project" value="UniProtKB-KW"/>
</dbReference>
<evidence type="ECO:0000313" key="8">
    <source>
        <dbReference type="EMBL" id="RUO75149.1"/>
    </source>
</evidence>
<evidence type="ECO:0000256" key="1">
    <source>
        <dbReference type="ARBA" id="ARBA00006926"/>
    </source>
</evidence>
<dbReference type="PRINTS" id="PR01011">
    <property type="entry name" value="GLUTPROXDASE"/>
</dbReference>
<dbReference type="PIRSF" id="PIRSF000303">
    <property type="entry name" value="Glutathion_perox"/>
    <property type="match status" value="1"/>
</dbReference>
<dbReference type="PANTHER" id="PTHR11592">
    <property type="entry name" value="GLUTATHIONE PEROXIDASE"/>
    <property type="match status" value="1"/>
</dbReference>
<accession>A0A432ZB65</accession>
<evidence type="ECO:0000256" key="4">
    <source>
        <dbReference type="PIRSR" id="PIRSR000303-1"/>
    </source>
</evidence>
<dbReference type="EMBL" id="PIQE01000001">
    <property type="protein sequence ID" value="RUO75149.1"/>
    <property type="molecule type" value="Genomic_DNA"/>
</dbReference>
<dbReference type="CDD" id="cd00340">
    <property type="entry name" value="GSH_Peroxidase"/>
    <property type="match status" value="1"/>
</dbReference>
<dbReference type="InterPro" id="IPR000889">
    <property type="entry name" value="Glutathione_peroxidase"/>
</dbReference>
<dbReference type="SUPFAM" id="SSF52833">
    <property type="entry name" value="Thioredoxin-like"/>
    <property type="match status" value="1"/>
</dbReference>
<dbReference type="AlphaFoldDB" id="A0A432ZB65"/>
<dbReference type="STRING" id="1122124.GCA_000423165_00145"/>
<evidence type="ECO:0000256" key="5">
    <source>
        <dbReference type="RuleBase" id="RU000499"/>
    </source>
</evidence>